<dbReference type="InterPro" id="IPR004843">
    <property type="entry name" value="Calcineurin-like_PHP"/>
</dbReference>
<feature type="chain" id="PRO_5037736432" evidence="1">
    <location>
        <begin position="20"/>
        <end position="479"/>
    </location>
</feature>
<comment type="caution">
    <text evidence="3">The sequence shown here is derived from an EMBL/GenBank/DDBJ whole genome shotgun (WGS) entry which is preliminary data.</text>
</comment>
<evidence type="ECO:0000256" key="1">
    <source>
        <dbReference type="SAM" id="SignalP"/>
    </source>
</evidence>
<feature type="signal peptide" evidence="1">
    <location>
        <begin position="1"/>
        <end position="19"/>
    </location>
</feature>
<dbReference type="SUPFAM" id="SSF56300">
    <property type="entry name" value="Metallo-dependent phosphatases"/>
    <property type="match status" value="1"/>
</dbReference>
<dbReference type="RefSeq" id="WP_186912402.1">
    <property type="nucleotide sequence ID" value="NZ_JACOFV010000008.1"/>
</dbReference>
<dbReference type="GO" id="GO:0016787">
    <property type="term" value="F:hydrolase activity"/>
    <property type="evidence" value="ECO:0007669"/>
    <property type="project" value="InterPro"/>
</dbReference>
<accession>A0A923HEV7</accession>
<protein>
    <submittedName>
        <fullName evidence="3">Metallophosphoesterase</fullName>
    </submittedName>
</protein>
<name>A0A923HEV7_9BURK</name>
<gene>
    <name evidence="3" type="ORF">H8K32_10245</name>
</gene>
<dbReference type="EMBL" id="JACOFV010000008">
    <property type="protein sequence ID" value="MBC3862479.1"/>
    <property type="molecule type" value="Genomic_DNA"/>
</dbReference>
<dbReference type="PROSITE" id="PS51257">
    <property type="entry name" value="PROKAR_LIPOPROTEIN"/>
    <property type="match status" value="1"/>
</dbReference>
<evidence type="ECO:0000259" key="2">
    <source>
        <dbReference type="Pfam" id="PF00149"/>
    </source>
</evidence>
<dbReference type="Pfam" id="PF00149">
    <property type="entry name" value="Metallophos"/>
    <property type="match status" value="1"/>
</dbReference>
<organism evidence="3 4">
    <name type="scientific">Undibacterium jejuense</name>
    <dbReference type="NCBI Taxonomy" id="1344949"/>
    <lineage>
        <taxon>Bacteria</taxon>
        <taxon>Pseudomonadati</taxon>
        <taxon>Pseudomonadota</taxon>
        <taxon>Betaproteobacteria</taxon>
        <taxon>Burkholderiales</taxon>
        <taxon>Oxalobacteraceae</taxon>
        <taxon>Undibacterium</taxon>
    </lineage>
</organism>
<evidence type="ECO:0000313" key="3">
    <source>
        <dbReference type="EMBL" id="MBC3862479.1"/>
    </source>
</evidence>
<dbReference type="InterPro" id="IPR029052">
    <property type="entry name" value="Metallo-depent_PP-like"/>
</dbReference>
<evidence type="ECO:0000313" key="4">
    <source>
        <dbReference type="Proteomes" id="UP000634011"/>
    </source>
</evidence>
<feature type="domain" description="Calcineurin-like phosphoesterase" evidence="2">
    <location>
        <begin position="135"/>
        <end position="385"/>
    </location>
</feature>
<proteinExistence type="predicted"/>
<dbReference type="Gene3D" id="3.60.21.10">
    <property type="match status" value="1"/>
</dbReference>
<sequence length="479" mass="52120">MKQQWMRRLALMSSIISLAACSSLATKQAVPVSVKNNSPSLQASWVVMGENGQAIARAITTDTVCPALMQDGVAQTMSVRAAAATVAQRKTASKPDASKPSEFPVLTCEASLSKTTKTASIAGHDLPVPKAVVQKIVVVGDSGCRLKAADNYFQPCNDGEKWAFRSMVETAAKFKPDLVLHVGDYQYRENSCPEGHPECAGSPWGYGWDTWQADFFSPAQALLNAAPWVVVRGNHESCVRAGQGWWRFMDPRALQAGRDCNLDQDDMTGDYSAPYAVPLGSVGGQSAQFIVFDSSKVPYKNIPKTDPSHQIYLDQMKAVNQLAEQADFNLFTNHHPILGLSVEKKVSGGLDVKPGNGALQDIMQEVNPARLFSPKIQVAISGHVHLFEALTFSNDYPTQFVSGNGGSSLDIPLKTPLAAGVTPYPAAQLAHFSNSNDVGFMTLERQPNYWKVQAWNKNGQLMTECRMQEKSTECHHVAE</sequence>
<keyword evidence="1" id="KW-0732">Signal</keyword>
<keyword evidence="4" id="KW-1185">Reference proteome</keyword>
<dbReference type="Proteomes" id="UP000634011">
    <property type="component" value="Unassembled WGS sequence"/>
</dbReference>
<reference evidence="3" key="1">
    <citation type="submission" date="2020-08" db="EMBL/GenBank/DDBJ databases">
        <title>Novel species isolated from subtropical streams in China.</title>
        <authorList>
            <person name="Lu H."/>
        </authorList>
    </citation>
    <scope>NUCLEOTIDE SEQUENCE</scope>
    <source>
        <strain evidence="3">KACC 12607</strain>
    </source>
</reference>
<dbReference type="AlphaFoldDB" id="A0A923HEV7"/>